<evidence type="ECO:0000256" key="6">
    <source>
        <dbReference type="ARBA" id="ARBA00022840"/>
    </source>
</evidence>
<dbReference type="InterPro" id="IPR017441">
    <property type="entry name" value="Protein_kinase_ATP_BS"/>
</dbReference>
<evidence type="ECO:0000256" key="4">
    <source>
        <dbReference type="ARBA" id="ARBA00022741"/>
    </source>
</evidence>
<dbReference type="Gene3D" id="1.10.510.10">
    <property type="entry name" value="Transferase(Phosphotransferase) domain 1"/>
    <property type="match status" value="1"/>
</dbReference>
<sequence>MGVQVGAQLGPYRVLHPLGHGGMGQVFAVKDACSERVVALKVLSEEAASHPQTIARFVQEGRALTMLRHPGIVEVTSCERLEDGTPFLVMELLEGLSLRDWMAVQDGPTKLETALSIAQQLAAAMAHVHEKGIVHRDLKPANIMVISKDEASSPGLTVKVLDFGIAKVPPAPTGGIDTQVQTAELVQMGTAPYMAPEQALGAAEVDGKSDVYALGVVLFELITGRLPFEADDAVAFATKHAKEQAPSLRTLRAEVSGGLCVLVDAMLAKEPRERPTMARCREALAEPWRRDRSVCPFPGLEPFSEHQAELFFGRHVETAEILERLDGARSGPVRWVQIEGSSGVGKSSLVQAGVRPRLQDEQARNGALWSVAWMRPSPDPLGALAQALSEALAGDGRSHPVEEITATLRDEPGALRAFADQVPPERMLLVVIEQMEELFTTGVEQAALVDALLDDALDQEGTRLCLLTTLRSDFLQGLDRLPRLSRRLNRASRYHLPPVDEVALTAVTQGMGRRAGLELSSRLAGQMVRDAARASCRLLLLGHALQALWSPDDREASSLEQRYTAFGGVGGALGKHAEALLETLGAEGRERAKWLVLSLVQVDSEAPDACRVRKRSDVLAAAGNDALAEEVLLRLAGTGAAMDAAHGAGMRLISLSGEAETDPADQEVAFIHDALLSQVPAISRWLDEERARLEQLSALEEAARIWERAGCAQSDLPSEAAMARYREAFEESLRRGVPRPPVNPLAQRCLEEAALRDRRARVRKRRIEGLVILTGTVIVAGGVYALVQQRAAEANFQRAEHTLHRLVGAAEQISDIDWKLGRVPGILARRRKLLSGIDEALQSLPEADLRKPEVRARVISTKHRLGDLYWYNDSLAVAERYYGEARAELERARAVSQEARWWGLQLALNESKRGKVALARDRLDDAQRHVDASLALLGTAPGAGQDIDDFNRTLATSTLEQAELLLARGDLEGAARRHDEAIGRLRGLARDEYNQSLLAQALVAQAGVAITRGELGRAGAALDEAMAIQAPLARSASADTYTHHILACIHAEAATLGLAQGEHGVARQHGDAARALSRKLHEGDPDRKVYALVLGKSLHGLEALAAAEGDRAAEAAVRAERHALLAPFLRLDAEDVRFQRLAGPEGGRGRPGRAPRAVEGDSGEPEPTSL</sequence>
<dbReference type="InterPro" id="IPR008271">
    <property type="entry name" value="Ser/Thr_kinase_AS"/>
</dbReference>
<dbReference type="PANTHER" id="PTHR43671:SF13">
    <property type="entry name" value="SERINE_THREONINE-PROTEIN KINASE NEK2"/>
    <property type="match status" value="1"/>
</dbReference>
<evidence type="ECO:0000259" key="9">
    <source>
        <dbReference type="PROSITE" id="PS50011"/>
    </source>
</evidence>
<keyword evidence="4 7" id="KW-0547">Nucleotide-binding</keyword>
<dbReference type="Gene3D" id="3.30.200.20">
    <property type="entry name" value="Phosphorylase Kinase, domain 1"/>
    <property type="match status" value="1"/>
</dbReference>
<keyword evidence="3" id="KW-0808">Transferase</keyword>
<evidence type="ECO:0000313" key="10">
    <source>
        <dbReference type="EMBL" id="AKT40066.1"/>
    </source>
</evidence>
<dbReference type="EMBL" id="CP012159">
    <property type="protein sequence ID" value="AKT40066.1"/>
    <property type="molecule type" value="Genomic_DNA"/>
</dbReference>
<dbReference type="AlphaFoldDB" id="A0A0K1EGT4"/>
<dbReference type="InterPro" id="IPR000719">
    <property type="entry name" value="Prot_kinase_dom"/>
</dbReference>
<evidence type="ECO:0000256" key="1">
    <source>
        <dbReference type="ARBA" id="ARBA00010886"/>
    </source>
</evidence>
<protein>
    <recommendedName>
        <fullName evidence="2">non-specific serine/threonine protein kinase</fullName>
        <ecNumber evidence="2">2.7.11.1</ecNumber>
    </recommendedName>
</protein>
<dbReference type="PANTHER" id="PTHR43671">
    <property type="entry name" value="SERINE/THREONINE-PROTEIN KINASE NEK"/>
    <property type="match status" value="1"/>
</dbReference>
<feature type="binding site" evidence="7">
    <location>
        <position position="41"/>
    </location>
    <ligand>
        <name>ATP</name>
        <dbReference type="ChEBI" id="CHEBI:30616"/>
    </ligand>
</feature>
<name>A0A0K1EGT4_CHOCO</name>
<dbReference type="Pfam" id="PF20703">
    <property type="entry name" value="nSTAND1"/>
    <property type="match status" value="1"/>
</dbReference>
<keyword evidence="10" id="KW-0723">Serine/threonine-protein kinase</keyword>
<dbReference type="Proteomes" id="UP000067626">
    <property type="component" value="Chromosome"/>
</dbReference>
<comment type="similarity">
    <text evidence="1">Belongs to the protein kinase superfamily. NEK Ser/Thr protein kinase family. NIMA subfamily.</text>
</comment>
<dbReference type="Gene3D" id="3.40.50.300">
    <property type="entry name" value="P-loop containing nucleotide triphosphate hydrolases"/>
    <property type="match status" value="1"/>
</dbReference>
<keyword evidence="5 10" id="KW-0418">Kinase</keyword>
<dbReference type="CDD" id="cd14014">
    <property type="entry name" value="STKc_PknB_like"/>
    <property type="match status" value="1"/>
</dbReference>
<proteinExistence type="inferred from homology"/>
<feature type="region of interest" description="Disordered" evidence="8">
    <location>
        <begin position="1140"/>
        <end position="1170"/>
    </location>
</feature>
<evidence type="ECO:0000256" key="8">
    <source>
        <dbReference type="SAM" id="MobiDB-lite"/>
    </source>
</evidence>
<dbReference type="Pfam" id="PF00069">
    <property type="entry name" value="Pkinase"/>
    <property type="match status" value="1"/>
</dbReference>
<keyword evidence="6 7" id="KW-0067">ATP-binding</keyword>
<dbReference type="EC" id="2.7.11.1" evidence="2"/>
<dbReference type="PROSITE" id="PS00108">
    <property type="entry name" value="PROTEIN_KINASE_ST"/>
    <property type="match status" value="1"/>
</dbReference>
<dbReference type="STRING" id="52.CMC5_042190"/>
<dbReference type="PROSITE" id="PS00107">
    <property type="entry name" value="PROTEIN_KINASE_ATP"/>
    <property type="match status" value="1"/>
</dbReference>
<gene>
    <name evidence="10" type="ORF">CMC5_042190</name>
</gene>
<dbReference type="SUPFAM" id="SSF56112">
    <property type="entry name" value="Protein kinase-like (PK-like)"/>
    <property type="match status" value="1"/>
</dbReference>
<evidence type="ECO:0000256" key="7">
    <source>
        <dbReference type="PROSITE-ProRule" id="PRU10141"/>
    </source>
</evidence>
<evidence type="ECO:0000256" key="5">
    <source>
        <dbReference type="ARBA" id="ARBA00022777"/>
    </source>
</evidence>
<dbReference type="PROSITE" id="PS50011">
    <property type="entry name" value="PROTEIN_KINASE_DOM"/>
    <property type="match status" value="1"/>
</dbReference>
<dbReference type="SMART" id="SM00220">
    <property type="entry name" value="S_TKc"/>
    <property type="match status" value="1"/>
</dbReference>
<evidence type="ECO:0000256" key="2">
    <source>
        <dbReference type="ARBA" id="ARBA00012513"/>
    </source>
</evidence>
<accession>A0A0K1EGT4</accession>
<reference evidence="10 11" key="1">
    <citation type="submission" date="2015-07" db="EMBL/GenBank/DDBJ databases">
        <title>Genome analysis of myxobacterium Chondromyces crocatus Cm c5 reveals a high potential for natural compound synthesis and the genetic basis for the loss of fruiting body formation.</title>
        <authorList>
            <person name="Zaburannyi N."/>
            <person name="Bunk B."/>
            <person name="Maier J."/>
            <person name="Overmann J."/>
            <person name="Mueller R."/>
        </authorList>
    </citation>
    <scope>NUCLEOTIDE SEQUENCE [LARGE SCALE GENOMIC DNA]</scope>
    <source>
        <strain evidence="10 11">Cm c5</strain>
    </source>
</reference>
<evidence type="ECO:0000256" key="3">
    <source>
        <dbReference type="ARBA" id="ARBA00022679"/>
    </source>
</evidence>
<dbReference type="InterPro" id="IPR049052">
    <property type="entry name" value="nSTAND1"/>
</dbReference>
<dbReference type="GO" id="GO:0005524">
    <property type="term" value="F:ATP binding"/>
    <property type="evidence" value="ECO:0007669"/>
    <property type="project" value="UniProtKB-UniRule"/>
</dbReference>
<organism evidence="10 11">
    <name type="scientific">Chondromyces crocatus</name>
    <dbReference type="NCBI Taxonomy" id="52"/>
    <lineage>
        <taxon>Bacteria</taxon>
        <taxon>Pseudomonadati</taxon>
        <taxon>Myxococcota</taxon>
        <taxon>Polyangia</taxon>
        <taxon>Polyangiales</taxon>
        <taxon>Polyangiaceae</taxon>
        <taxon>Chondromyces</taxon>
    </lineage>
</organism>
<dbReference type="KEGG" id="ccro:CMC5_042190"/>
<dbReference type="InterPro" id="IPR050660">
    <property type="entry name" value="NEK_Ser/Thr_kinase"/>
</dbReference>
<keyword evidence="11" id="KW-1185">Reference proteome</keyword>
<dbReference type="GO" id="GO:0004674">
    <property type="term" value="F:protein serine/threonine kinase activity"/>
    <property type="evidence" value="ECO:0007669"/>
    <property type="project" value="UniProtKB-KW"/>
</dbReference>
<feature type="domain" description="Protein kinase" evidence="9">
    <location>
        <begin position="12"/>
        <end position="289"/>
    </location>
</feature>
<dbReference type="RefSeq" id="WP_050432046.1">
    <property type="nucleotide sequence ID" value="NZ_CP012159.1"/>
</dbReference>
<dbReference type="InterPro" id="IPR011009">
    <property type="entry name" value="Kinase-like_dom_sf"/>
</dbReference>
<evidence type="ECO:0000313" key="11">
    <source>
        <dbReference type="Proteomes" id="UP000067626"/>
    </source>
</evidence>
<dbReference type="InterPro" id="IPR027417">
    <property type="entry name" value="P-loop_NTPase"/>
</dbReference>